<organism evidence="1 2">
    <name type="scientific">Holdemanella biformis</name>
    <dbReference type="NCBI Taxonomy" id="1735"/>
    <lineage>
        <taxon>Bacteria</taxon>
        <taxon>Bacillati</taxon>
        <taxon>Bacillota</taxon>
        <taxon>Erysipelotrichia</taxon>
        <taxon>Erysipelotrichales</taxon>
        <taxon>Erysipelotrichaceae</taxon>
        <taxon>Holdemanella</taxon>
    </lineage>
</organism>
<dbReference type="Proteomes" id="UP000265489">
    <property type="component" value="Unassembled WGS sequence"/>
</dbReference>
<gene>
    <name evidence="1" type="ORF">DWW32_12180</name>
</gene>
<dbReference type="GeneID" id="66580668"/>
<sequence>MTNKYDMRWKQGDYHYYENLMPKLKDDAPQWVVDSYNHYMQQLREEFSDREWDDEKEEYVDKL</sequence>
<reference evidence="1 2" key="1">
    <citation type="submission" date="2018-08" db="EMBL/GenBank/DDBJ databases">
        <title>A genome reference for cultivated species of the human gut microbiota.</title>
        <authorList>
            <person name="Zou Y."/>
            <person name="Xue W."/>
            <person name="Luo G."/>
        </authorList>
    </citation>
    <scope>NUCLEOTIDE SEQUENCE [LARGE SCALE GENOMIC DNA]</scope>
    <source>
        <strain evidence="1 2">AF15-20</strain>
    </source>
</reference>
<protein>
    <submittedName>
        <fullName evidence="1">Uncharacterized protein</fullName>
    </submittedName>
</protein>
<dbReference type="EMBL" id="QRYQ01000035">
    <property type="protein sequence ID" value="RGU89069.1"/>
    <property type="molecule type" value="Genomic_DNA"/>
</dbReference>
<accession>A0A395W477</accession>
<comment type="caution">
    <text evidence="1">The sequence shown here is derived from an EMBL/GenBank/DDBJ whole genome shotgun (WGS) entry which is preliminary data.</text>
</comment>
<proteinExistence type="predicted"/>
<dbReference type="RefSeq" id="WP_118325926.1">
    <property type="nucleotide sequence ID" value="NZ_CAUHCP010000064.1"/>
</dbReference>
<name>A0A395W477_9FIRM</name>
<evidence type="ECO:0000313" key="2">
    <source>
        <dbReference type="Proteomes" id="UP000265489"/>
    </source>
</evidence>
<dbReference type="AlphaFoldDB" id="A0A395W477"/>
<evidence type="ECO:0000313" key="1">
    <source>
        <dbReference type="EMBL" id="RGU89069.1"/>
    </source>
</evidence>